<evidence type="ECO:0000313" key="2">
    <source>
        <dbReference type="Proteomes" id="UP000887565"/>
    </source>
</evidence>
<dbReference type="Proteomes" id="UP000887565">
    <property type="component" value="Unplaced"/>
</dbReference>
<organism evidence="2 3">
    <name type="scientific">Romanomermis culicivorax</name>
    <name type="common">Nematode worm</name>
    <dbReference type="NCBI Taxonomy" id="13658"/>
    <lineage>
        <taxon>Eukaryota</taxon>
        <taxon>Metazoa</taxon>
        <taxon>Ecdysozoa</taxon>
        <taxon>Nematoda</taxon>
        <taxon>Enoplea</taxon>
        <taxon>Dorylaimia</taxon>
        <taxon>Mermithida</taxon>
        <taxon>Mermithoidea</taxon>
        <taxon>Mermithidae</taxon>
        <taxon>Romanomermis</taxon>
    </lineage>
</organism>
<accession>A0A915KYV7</accession>
<feature type="region of interest" description="Disordered" evidence="1">
    <location>
        <begin position="18"/>
        <end position="43"/>
    </location>
</feature>
<name>A0A915KYV7_ROMCU</name>
<protein>
    <submittedName>
        <fullName evidence="3">Uncharacterized protein</fullName>
    </submittedName>
</protein>
<dbReference type="WBParaSite" id="nRc.2.0.1.t44001-RA">
    <property type="protein sequence ID" value="nRc.2.0.1.t44001-RA"/>
    <property type="gene ID" value="nRc.2.0.1.g44001"/>
</dbReference>
<sequence length="116" mass="13155">MNAEEGTSEELFVEVMSEIGSDEENPGTNPAPPVYAKAGGQNVENITNPGKFAKVMQSKRQEKEKQIAQDENKAELDKFHVLQANLPEKLWHIFKLQLAEWTTTRPPWKAYEAAVW</sequence>
<keyword evidence="2" id="KW-1185">Reference proteome</keyword>
<proteinExistence type="predicted"/>
<evidence type="ECO:0000313" key="3">
    <source>
        <dbReference type="WBParaSite" id="nRc.2.0.1.t44001-RA"/>
    </source>
</evidence>
<reference evidence="3" key="1">
    <citation type="submission" date="2022-11" db="UniProtKB">
        <authorList>
            <consortium name="WormBaseParasite"/>
        </authorList>
    </citation>
    <scope>IDENTIFICATION</scope>
</reference>
<evidence type="ECO:0000256" key="1">
    <source>
        <dbReference type="SAM" id="MobiDB-lite"/>
    </source>
</evidence>
<dbReference type="AlphaFoldDB" id="A0A915KYV7"/>